<keyword evidence="3" id="KW-1185">Reference proteome</keyword>
<evidence type="ECO:0000259" key="1">
    <source>
        <dbReference type="Pfam" id="PF13304"/>
    </source>
</evidence>
<name>A0A7Z2NVW8_9SPHN</name>
<dbReference type="Proteomes" id="UP000464468">
    <property type="component" value="Chromosome"/>
</dbReference>
<dbReference type="InterPro" id="IPR051396">
    <property type="entry name" value="Bact_Antivir_Def_Nuclease"/>
</dbReference>
<gene>
    <name evidence="2" type="ORF">GVO57_08115</name>
</gene>
<dbReference type="Gene3D" id="3.40.50.300">
    <property type="entry name" value="P-loop containing nucleotide triphosphate hydrolases"/>
    <property type="match status" value="1"/>
</dbReference>
<evidence type="ECO:0000313" key="2">
    <source>
        <dbReference type="EMBL" id="QHL90798.1"/>
    </source>
</evidence>
<dbReference type="RefSeq" id="WP_160592725.1">
    <property type="nucleotide sequence ID" value="NZ_CP047895.1"/>
</dbReference>
<proteinExistence type="predicted"/>
<dbReference type="PANTHER" id="PTHR43581:SF4">
    <property type="entry name" value="ATP_GTP PHOSPHATASE"/>
    <property type="match status" value="1"/>
</dbReference>
<dbReference type="GO" id="GO:0016887">
    <property type="term" value="F:ATP hydrolysis activity"/>
    <property type="evidence" value="ECO:0007669"/>
    <property type="project" value="InterPro"/>
</dbReference>
<dbReference type="InterPro" id="IPR027417">
    <property type="entry name" value="P-loop_NTPase"/>
</dbReference>
<dbReference type="PANTHER" id="PTHR43581">
    <property type="entry name" value="ATP/GTP PHOSPHATASE"/>
    <property type="match status" value="1"/>
</dbReference>
<protein>
    <submittedName>
        <fullName evidence="2">AAA family ATPase</fullName>
    </submittedName>
</protein>
<dbReference type="GO" id="GO:0005524">
    <property type="term" value="F:ATP binding"/>
    <property type="evidence" value="ECO:0007669"/>
    <property type="project" value="InterPro"/>
</dbReference>
<dbReference type="KEGG" id="schy:GVO57_08115"/>
<sequence>MQLSLQFPYLSIKAFPTVTLPALTVIVGINGSGKSHLLQAIAGGQVRNSIAAADNGQGARPPGGATPQAQEIRLLVNDGGLGAAQPAQQYMSMQGQPMPGMPGGGFEHARATVTLDQRTRMAQATANRYESVLNGDDVWRIGPAALIERLGETDPDAIQHIEELYRIAEDRLIHGSVNGSAEQHGPQHPVLIPVRQVAERLGIPPLEVTAEHMEQFSPWGEADQFGANMALVFGRYRDALLANRLKQLEDQHNGSNTAFTEERFRELFGAPPWDQLNATIEAFGLPYEVAAPDTLKFTPVSINLLKKPAGEAVGTANLSSGEKVLFQFALSSFEYDEQLMNVKRPKLLLLDEMDASLHPEMVHRWLGAISNGLVEKQGIYCIITTHSPTTVALAPKTLFSK</sequence>
<dbReference type="CDD" id="cd00267">
    <property type="entry name" value="ABC_ATPase"/>
    <property type="match status" value="2"/>
</dbReference>
<organism evidence="2 3">
    <name type="scientific">Sphingomonas changnyeongensis</name>
    <dbReference type="NCBI Taxonomy" id="2698679"/>
    <lineage>
        <taxon>Bacteria</taxon>
        <taxon>Pseudomonadati</taxon>
        <taxon>Pseudomonadota</taxon>
        <taxon>Alphaproteobacteria</taxon>
        <taxon>Sphingomonadales</taxon>
        <taxon>Sphingomonadaceae</taxon>
        <taxon>Sphingomonas</taxon>
    </lineage>
</organism>
<feature type="domain" description="ATPase AAA-type core" evidence="1">
    <location>
        <begin position="248"/>
        <end position="391"/>
    </location>
</feature>
<dbReference type="Pfam" id="PF13304">
    <property type="entry name" value="AAA_21"/>
    <property type="match status" value="1"/>
</dbReference>
<dbReference type="SUPFAM" id="SSF52540">
    <property type="entry name" value="P-loop containing nucleoside triphosphate hydrolases"/>
    <property type="match status" value="1"/>
</dbReference>
<reference evidence="2 3" key="1">
    <citation type="submission" date="2020-01" db="EMBL/GenBank/DDBJ databases">
        <title>Sphingomonas sp. C33 whole genome sequece.</title>
        <authorList>
            <person name="Park C."/>
        </authorList>
    </citation>
    <scope>NUCLEOTIDE SEQUENCE [LARGE SCALE GENOMIC DNA]</scope>
    <source>
        <strain evidence="2 3">C33</strain>
    </source>
</reference>
<accession>A0A7Z2NVW8</accession>
<dbReference type="AlphaFoldDB" id="A0A7Z2NVW8"/>
<dbReference type="InterPro" id="IPR003959">
    <property type="entry name" value="ATPase_AAA_core"/>
</dbReference>
<evidence type="ECO:0000313" key="3">
    <source>
        <dbReference type="Proteomes" id="UP000464468"/>
    </source>
</evidence>
<dbReference type="EMBL" id="CP047895">
    <property type="protein sequence ID" value="QHL90798.1"/>
    <property type="molecule type" value="Genomic_DNA"/>
</dbReference>